<dbReference type="Proteomes" id="UP000005064">
    <property type="component" value="Unassembled WGS sequence"/>
</dbReference>
<protein>
    <submittedName>
        <fullName evidence="1">Uncharacterized protein</fullName>
    </submittedName>
</protein>
<gene>
    <name evidence="1" type="ORF">AK37_08637</name>
</gene>
<name>H0JPR0_9NOCA</name>
<reference evidence="1 2" key="1">
    <citation type="submission" date="2011-12" db="EMBL/GenBank/DDBJ databases">
        <authorList>
            <person name="Kriszt B."/>
            <person name="Tancsics A."/>
            <person name="Cserhati M."/>
            <person name="Toth A."/>
            <person name="Nagy I."/>
            <person name="Horvath B."/>
            <person name="Tamura T."/>
            <person name="Kukolya J."/>
            <person name="Szoboszlay S."/>
        </authorList>
    </citation>
    <scope>NUCLEOTIDE SEQUENCE [LARGE SCALE GENOMIC DNA]</scope>
    <source>
        <strain evidence="1 2">AK37</strain>
    </source>
</reference>
<accession>H0JPR0</accession>
<proteinExistence type="predicted"/>
<dbReference type="AlphaFoldDB" id="H0JPR0"/>
<comment type="caution">
    <text evidence="1">The sequence shown here is derived from an EMBL/GenBank/DDBJ whole genome shotgun (WGS) entry which is preliminary data.</text>
</comment>
<dbReference type="PATRIC" id="fig|1114960.4.peg.1748"/>
<organism evidence="1 2">
    <name type="scientific">Rhodococcus pyridinivorans AK37</name>
    <dbReference type="NCBI Taxonomy" id="1114960"/>
    <lineage>
        <taxon>Bacteria</taxon>
        <taxon>Bacillati</taxon>
        <taxon>Actinomycetota</taxon>
        <taxon>Actinomycetes</taxon>
        <taxon>Mycobacteriales</taxon>
        <taxon>Nocardiaceae</taxon>
        <taxon>Rhodococcus</taxon>
    </lineage>
</organism>
<dbReference type="PANTHER" id="PTHR34724">
    <property type="entry name" value="OS12G0596101 PROTEIN"/>
    <property type="match status" value="1"/>
</dbReference>
<evidence type="ECO:0000313" key="2">
    <source>
        <dbReference type="Proteomes" id="UP000005064"/>
    </source>
</evidence>
<dbReference type="EMBL" id="AHBW01000036">
    <property type="protein sequence ID" value="EHK84363.1"/>
    <property type="molecule type" value="Genomic_DNA"/>
</dbReference>
<sequence>MCYPVACPNCGKTGWGGCGQHVDAVLRSVPAADRCTCGQDTVPARAERRSIRSLFRR</sequence>
<dbReference type="PANTHER" id="PTHR34724:SF2">
    <property type="entry name" value="OS12G0596101 PROTEIN"/>
    <property type="match status" value="1"/>
</dbReference>
<evidence type="ECO:0000313" key="1">
    <source>
        <dbReference type="EMBL" id="EHK84363.1"/>
    </source>
</evidence>